<evidence type="ECO:0000313" key="3">
    <source>
        <dbReference type="Proteomes" id="UP000030460"/>
    </source>
</evidence>
<dbReference type="AlphaFoldDB" id="A0A8T6ZJE6"/>
<dbReference type="Pfam" id="PF15541">
    <property type="entry name" value="Ntox4"/>
    <property type="match status" value="1"/>
</dbReference>
<accession>A0A8T6ZJE6</accession>
<name>A0A8T6ZJE6_9BURK</name>
<reference evidence="2" key="1">
    <citation type="journal article" date="2015" name="Genome Announc.">
        <title>Draft Genome Sequence of the Polyhydroxyalkanoate-Producing Bacterium Burkholderia sacchari LMG 19450 Isolated from Brazilian Sugarcane Plantation Soil.</title>
        <authorList>
            <person name="Alexandrino P.M."/>
            <person name="Mendonca T.T."/>
            <person name="Guaman Bautista L.P."/>
            <person name="Cherix J."/>
            <person name="Lozano-Sakalauskas G.C."/>
            <person name="Fujita A."/>
            <person name="Ramos Filho E."/>
            <person name="Long P."/>
            <person name="Padilla G."/>
            <person name="Taciro M.K."/>
            <person name="Gomez J.G."/>
            <person name="Silva L.F."/>
        </authorList>
    </citation>
    <scope>NUCLEOTIDE SEQUENCE</scope>
    <source>
        <strain evidence="2">LMG 19450</strain>
    </source>
</reference>
<evidence type="ECO:0000313" key="2">
    <source>
        <dbReference type="EMBL" id="NLP63759.1"/>
    </source>
</evidence>
<dbReference type="Proteomes" id="UP000030460">
    <property type="component" value="Unassembled WGS sequence"/>
</dbReference>
<organism evidence="2 3">
    <name type="scientific">Paraburkholderia sacchari</name>
    <dbReference type="NCBI Taxonomy" id="159450"/>
    <lineage>
        <taxon>Bacteria</taxon>
        <taxon>Pseudomonadati</taxon>
        <taxon>Pseudomonadota</taxon>
        <taxon>Betaproteobacteria</taxon>
        <taxon>Burkholderiales</taxon>
        <taxon>Burkholderiaceae</taxon>
        <taxon>Paraburkholderia</taxon>
    </lineage>
</organism>
<sequence length="156" mass="17727">MHFSERTFKDALGATVIQSRLGPSQGRHGYEKLLFPGIEVGLAGWQRSHSQGGGTGFESPHAIRYAPEEVNQQFQRLGIERYLRELVELKPADTELWLTTVTTTHSRTLRLKEIQYRVDAVKNGLSRKLFEASIEIPDQRVNPKVIIHATPFVKTF</sequence>
<feature type="domain" description="Bacterial toxin 4" evidence="1">
    <location>
        <begin position="42"/>
        <end position="107"/>
    </location>
</feature>
<proteinExistence type="predicted"/>
<reference evidence="2" key="2">
    <citation type="submission" date="2020-04" db="EMBL/GenBank/DDBJ databases">
        <authorList>
            <person name="Alexandrino P."/>
            <person name="Mendonca T."/>
            <person name="Guaman L."/>
            <person name="Cherix J."/>
            <person name="Lozano-Sakalauskas G."/>
            <person name="Fujita A."/>
            <person name="Filho E.R."/>
            <person name="Long P."/>
            <person name="Padilla G."/>
            <person name="Taciro M.K."/>
            <person name="Gomez J.G."/>
            <person name="Silva L.F."/>
            <person name="Torres M."/>
        </authorList>
    </citation>
    <scope>NUCLEOTIDE SEQUENCE</scope>
    <source>
        <strain evidence="2">LMG 19450</strain>
    </source>
</reference>
<keyword evidence="3" id="KW-1185">Reference proteome</keyword>
<protein>
    <recommendedName>
        <fullName evidence="1">Bacterial toxin 4 domain-containing protein</fullName>
    </recommendedName>
</protein>
<gene>
    <name evidence="2" type="ORF">NH14_021870</name>
</gene>
<dbReference type="InterPro" id="IPR029102">
    <property type="entry name" value="Ntox4"/>
</dbReference>
<comment type="caution">
    <text evidence="2">The sequence shown here is derived from an EMBL/GenBank/DDBJ whole genome shotgun (WGS) entry which is preliminary data.</text>
</comment>
<dbReference type="EMBL" id="JTDB02000006">
    <property type="protein sequence ID" value="NLP63759.1"/>
    <property type="molecule type" value="Genomic_DNA"/>
</dbReference>
<evidence type="ECO:0000259" key="1">
    <source>
        <dbReference type="Pfam" id="PF15541"/>
    </source>
</evidence>